<evidence type="ECO:0000313" key="5">
    <source>
        <dbReference type="Proteomes" id="UP001300604"/>
    </source>
</evidence>
<keyword evidence="5" id="KW-1185">Reference proteome</keyword>
<evidence type="ECO:0000256" key="2">
    <source>
        <dbReference type="PIRSR" id="PIRSR605754-1"/>
    </source>
</evidence>
<name>A0AA97DAF0_9FIRM</name>
<evidence type="ECO:0000256" key="3">
    <source>
        <dbReference type="SAM" id="Phobius"/>
    </source>
</evidence>
<protein>
    <submittedName>
        <fullName evidence="4">Class B sortase</fullName>
    </submittedName>
</protein>
<dbReference type="Proteomes" id="UP001300604">
    <property type="component" value="Chromosome"/>
</dbReference>
<dbReference type="Gene3D" id="2.40.260.10">
    <property type="entry name" value="Sortase"/>
    <property type="match status" value="1"/>
</dbReference>
<reference evidence="5" key="3">
    <citation type="submission" date="2024-06" db="EMBL/GenBank/DDBJ databases">
        <authorList>
            <person name="Zeng C."/>
        </authorList>
    </citation>
    <scope>NUCLEOTIDE SEQUENCE [LARGE SCALE GENOMIC DNA]</scope>
    <source>
        <strain evidence="5">ZCY20-5</strain>
    </source>
</reference>
<dbReference type="EMBL" id="CP135996">
    <property type="protein sequence ID" value="WOC33575.1"/>
    <property type="molecule type" value="Genomic_DNA"/>
</dbReference>
<dbReference type="CDD" id="cd05826">
    <property type="entry name" value="Sortase_B"/>
    <property type="match status" value="1"/>
</dbReference>
<keyword evidence="3" id="KW-0472">Membrane</keyword>
<gene>
    <name evidence="4" type="ORF">PXC00_06820</name>
</gene>
<evidence type="ECO:0000256" key="1">
    <source>
        <dbReference type="ARBA" id="ARBA00022801"/>
    </source>
</evidence>
<keyword evidence="3" id="KW-1133">Transmembrane helix</keyword>
<keyword evidence="3" id="KW-0812">Transmembrane</keyword>
<dbReference type="InterPro" id="IPR023365">
    <property type="entry name" value="Sortase_dom-sf"/>
</dbReference>
<feature type="active site" description="Acyl-thioester intermediate" evidence="2">
    <location>
        <position position="246"/>
    </location>
</feature>
<dbReference type="KEGG" id="carl:PXC00_06820"/>
<dbReference type="AlphaFoldDB" id="A0AA97DAF0"/>
<dbReference type="InterPro" id="IPR005754">
    <property type="entry name" value="Sortase"/>
</dbReference>
<sequence length="317" mass="35082">MQKRSRCWKHRHGILNVLILLFSAVAVCAAVYLVQQLWLYPRQNTSVIREAQQIYSRQSDSALSSSGSSAVQKGTNTLESLRAKNADIVGWVRYPGTVINYPVVREAAGSSGFYLHHNYLKEASNHGSIFLPAGAKPAVDRSLLLYGHNMKDGQMFHSLANLTLSQLRQNPVVYFDTGSGLQAYKIFAYLKTNTQASQGNVFPYASVSPKSGQEVLQFAYALAIRSVYRFPVNVQGTDQLLLLSTCSYEFPDFRTVLAARRVRTGETSTVNAAAISASGKTLYPDCWYASHGGTKPVWPVTYTEAEKQEQLPWPAKG</sequence>
<keyword evidence="1" id="KW-0378">Hydrolase</keyword>
<reference evidence="4 5" key="1">
    <citation type="submission" date="2024-06" db="EMBL/GenBank/DDBJ databases">
        <title>Caproicibacterium argilliputei sp. nov, a novel caproic acid producing anaerobic bacterium isolated from pit mud.</title>
        <authorList>
            <person name="Xia S."/>
        </authorList>
    </citation>
    <scope>NUCLEOTIDE SEQUENCE [LARGE SCALE GENOMIC DNA]</scope>
    <source>
        <strain evidence="4 5">ZCY20-5</strain>
    </source>
</reference>
<feature type="active site" description="Proton donor/acceptor" evidence="2">
    <location>
        <position position="148"/>
    </location>
</feature>
<dbReference type="Pfam" id="PF04203">
    <property type="entry name" value="Sortase"/>
    <property type="match status" value="1"/>
</dbReference>
<dbReference type="InterPro" id="IPR009835">
    <property type="entry name" value="SrtB"/>
</dbReference>
<dbReference type="RefSeq" id="WP_316935188.1">
    <property type="nucleotide sequence ID" value="NZ_CP135996.1"/>
</dbReference>
<evidence type="ECO:0000313" key="4">
    <source>
        <dbReference type="EMBL" id="WOC33575.1"/>
    </source>
</evidence>
<reference evidence="5" key="2">
    <citation type="submission" date="2024-06" db="EMBL/GenBank/DDBJ databases">
        <title>Caproicibacterium argilliputei sp. nov, a novel caproic acid producing anaerobic bacterium isolated from pit mud.</title>
        <authorList>
            <person name="Zeng C."/>
        </authorList>
    </citation>
    <scope>NUCLEOTIDE SEQUENCE [LARGE SCALE GENOMIC DNA]</scope>
    <source>
        <strain evidence="5">ZCY20-5</strain>
    </source>
</reference>
<accession>A0AA97DAF0</accession>
<dbReference type="GO" id="GO:0016787">
    <property type="term" value="F:hydrolase activity"/>
    <property type="evidence" value="ECO:0007669"/>
    <property type="project" value="UniProtKB-KW"/>
</dbReference>
<dbReference type="SUPFAM" id="SSF63817">
    <property type="entry name" value="Sortase"/>
    <property type="match status" value="1"/>
</dbReference>
<proteinExistence type="predicted"/>
<organism evidence="4 5">
    <name type="scientific">Caproicibacterium argilliputei</name>
    <dbReference type="NCBI Taxonomy" id="3030016"/>
    <lineage>
        <taxon>Bacteria</taxon>
        <taxon>Bacillati</taxon>
        <taxon>Bacillota</taxon>
        <taxon>Clostridia</taxon>
        <taxon>Eubacteriales</taxon>
        <taxon>Oscillospiraceae</taxon>
        <taxon>Caproicibacterium</taxon>
    </lineage>
</organism>
<feature type="transmembrane region" description="Helical" evidence="3">
    <location>
        <begin position="12"/>
        <end position="34"/>
    </location>
</feature>